<name>A0A6S6TBJ8_9BACT</name>
<feature type="non-terminal residue" evidence="1">
    <location>
        <position position="1"/>
    </location>
</feature>
<dbReference type="AlphaFoldDB" id="A0A6S6TBJ8"/>
<accession>A0A6S6TBJ8</accession>
<dbReference type="Gene3D" id="3.90.25.10">
    <property type="entry name" value="UDP-galactose 4-epimerase, domain 1"/>
    <property type="match status" value="1"/>
</dbReference>
<organism evidence="1">
    <name type="scientific">uncultured Sulfurovum sp</name>
    <dbReference type="NCBI Taxonomy" id="269237"/>
    <lineage>
        <taxon>Bacteria</taxon>
        <taxon>Pseudomonadati</taxon>
        <taxon>Campylobacterota</taxon>
        <taxon>Epsilonproteobacteria</taxon>
        <taxon>Campylobacterales</taxon>
        <taxon>Sulfurovaceae</taxon>
        <taxon>Sulfurovum</taxon>
        <taxon>environmental samples</taxon>
    </lineage>
</organism>
<dbReference type="SUPFAM" id="SSF51735">
    <property type="entry name" value="NAD(P)-binding Rossmann-fold domains"/>
    <property type="match status" value="1"/>
</dbReference>
<gene>
    <name evidence="1" type="ORF">HELGO_WM15259</name>
</gene>
<evidence type="ECO:0000313" key="1">
    <source>
        <dbReference type="EMBL" id="CAA6812453.1"/>
    </source>
</evidence>
<proteinExistence type="predicted"/>
<dbReference type="EMBL" id="CACVAU010000040">
    <property type="protein sequence ID" value="CAA6812453.1"/>
    <property type="molecule type" value="Genomic_DNA"/>
</dbReference>
<sequence>NNAPLSLMEFIETLENALGKKAEKNYMPMQDGDVVSTYADVSGLINDFGYKPDTKLADGIGKFVEWYEGFYGENK</sequence>
<protein>
    <submittedName>
        <fullName evidence="1">Capsule biosynthesis protein CapI</fullName>
    </submittedName>
</protein>
<reference evidence="1" key="1">
    <citation type="submission" date="2020-01" db="EMBL/GenBank/DDBJ databases">
        <authorList>
            <person name="Meier V. D."/>
            <person name="Meier V D."/>
        </authorList>
    </citation>
    <scope>NUCLEOTIDE SEQUENCE</scope>
    <source>
        <strain evidence="1">HLG_WM_MAG_05</strain>
    </source>
</reference>
<dbReference type="InterPro" id="IPR036291">
    <property type="entry name" value="NAD(P)-bd_dom_sf"/>
</dbReference>